<dbReference type="RefSeq" id="WP_127733602.1">
    <property type="nucleotide sequence ID" value="NZ_SACP01000037.1"/>
</dbReference>
<sequence>MSLDDILSRLRLPEPPALPNLKVLTATAERVVQRWPDVVPDPPERDRDALVRRMQAHLAQERWDDVTMSFVGQVGRAAFDERRRRRPDLADLRRFYLDEVRASHRPTFLGAMASVYLESFEPGAPHTRDLAQALSAVRDRLGARWRDLLAAIPEVFRPDAAPEAVAQAMMAMPSPWSGLRALGLRSPHAPGLMDFAHLAYVARLEPTLATRAGIDRLFAWLKPDGQAAARSSGASEAIEAVLGHWTTGDPPEADLSVITQSLVGFYGDPRVQQGGAWAGVAPDRLAVIMRWLTGENIRFFLDVVSAVETSHMWEPRRRFWLKLHAQRRIDAAWVAFSPSGTDYAKRMLAATGTRGVLAYGEQRAGGSRANTSLLILKCGAKIVVEGSHNYRVHIFREGDPQAPALYRDAYDCERIRLTPGAEAKSHLGNWQGWVEERI</sequence>
<dbReference type="OrthoDB" id="3035290at2"/>
<feature type="domain" description="Zorya protein ZorC EH" evidence="1">
    <location>
        <begin position="41"/>
        <end position="435"/>
    </location>
</feature>
<dbReference type="AlphaFoldDB" id="A0A437NVD8"/>
<keyword evidence="3" id="KW-1185">Reference proteome</keyword>
<protein>
    <recommendedName>
        <fullName evidence="1">Zorya protein ZorC EH domain-containing protein</fullName>
    </recommendedName>
</protein>
<dbReference type="InterPro" id="IPR028943">
    <property type="entry name" value="ZorC_EH_Signature_dom"/>
</dbReference>
<dbReference type="Proteomes" id="UP000286997">
    <property type="component" value="Unassembled WGS sequence"/>
</dbReference>
<reference evidence="2 3" key="1">
    <citation type="submission" date="2019-01" db="EMBL/GenBank/DDBJ databases">
        <authorList>
            <person name="Chen W.-M."/>
        </authorList>
    </citation>
    <scope>NUCLEOTIDE SEQUENCE [LARGE SCALE GENOMIC DNA]</scope>
    <source>
        <strain evidence="2 3">TER-1</strain>
    </source>
</reference>
<evidence type="ECO:0000259" key="1">
    <source>
        <dbReference type="Pfam" id="PF15611"/>
    </source>
</evidence>
<proteinExistence type="predicted"/>
<evidence type="ECO:0000313" key="2">
    <source>
        <dbReference type="EMBL" id="RVU13994.1"/>
    </source>
</evidence>
<name>A0A437NVD8_9HYPH</name>
<dbReference type="EMBL" id="SACP01000037">
    <property type="protein sequence ID" value="RVU13994.1"/>
    <property type="molecule type" value="Genomic_DNA"/>
</dbReference>
<organism evidence="2 3">
    <name type="scientific">Methylobacterium oryzihabitans</name>
    <dbReference type="NCBI Taxonomy" id="2499852"/>
    <lineage>
        <taxon>Bacteria</taxon>
        <taxon>Pseudomonadati</taxon>
        <taxon>Pseudomonadota</taxon>
        <taxon>Alphaproteobacteria</taxon>
        <taxon>Hyphomicrobiales</taxon>
        <taxon>Methylobacteriaceae</taxon>
        <taxon>Methylobacterium</taxon>
    </lineage>
</organism>
<gene>
    <name evidence="2" type="ORF">EOE48_25000</name>
</gene>
<dbReference type="Pfam" id="PF15611">
    <property type="entry name" value="EH_Signature"/>
    <property type="match status" value="1"/>
</dbReference>
<evidence type="ECO:0000313" key="3">
    <source>
        <dbReference type="Proteomes" id="UP000286997"/>
    </source>
</evidence>
<comment type="caution">
    <text evidence="2">The sequence shown here is derived from an EMBL/GenBank/DDBJ whole genome shotgun (WGS) entry which is preliminary data.</text>
</comment>
<accession>A0A437NVD8</accession>